<proteinExistence type="predicted"/>
<name>A0ACA9N624_9GLOM</name>
<gene>
    <name evidence="1" type="ORF">ACOLOM_LOCUS7756</name>
</gene>
<dbReference type="EMBL" id="CAJVPT010018507">
    <property type="protein sequence ID" value="CAG8634787.1"/>
    <property type="molecule type" value="Genomic_DNA"/>
</dbReference>
<feature type="non-terminal residue" evidence="1">
    <location>
        <position position="139"/>
    </location>
</feature>
<comment type="caution">
    <text evidence="1">The sequence shown here is derived from an EMBL/GenBank/DDBJ whole genome shotgun (WGS) entry which is preliminary data.</text>
</comment>
<dbReference type="Proteomes" id="UP000789525">
    <property type="component" value="Unassembled WGS sequence"/>
</dbReference>
<evidence type="ECO:0000313" key="2">
    <source>
        <dbReference type="Proteomes" id="UP000789525"/>
    </source>
</evidence>
<reference evidence="1" key="1">
    <citation type="submission" date="2021-06" db="EMBL/GenBank/DDBJ databases">
        <authorList>
            <person name="Kallberg Y."/>
            <person name="Tangrot J."/>
            <person name="Rosling A."/>
        </authorList>
    </citation>
    <scope>NUCLEOTIDE SEQUENCE</scope>
    <source>
        <strain evidence="1">CL356</strain>
    </source>
</reference>
<keyword evidence="2" id="KW-1185">Reference proteome</keyword>
<organism evidence="1 2">
    <name type="scientific">Acaulospora colombiana</name>
    <dbReference type="NCBI Taxonomy" id="27376"/>
    <lineage>
        <taxon>Eukaryota</taxon>
        <taxon>Fungi</taxon>
        <taxon>Fungi incertae sedis</taxon>
        <taxon>Mucoromycota</taxon>
        <taxon>Glomeromycotina</taxon>
        <taxon>Glomeromycetes</taxon>
        <taxon>Diversisporales</taxon>
        <taxon>Acaulosporaceae</taxon>
        <taxon>Acaulospora</taxon>
    </lineage>
</organism>
<accession>A0ACA9N624</accession>
<evidence type="ECO:0000313" key="1">
    <source>
        <dbReference type="EMBL" id="CAG8634787.1"/>
    </source>
</evidence>
<sequence>MASSSLVVPLALWNRLPTAPVTVVVYREGHVVTGLKDGHIWIYRCTVNDKGDLQLQHKVLCIGHKSTITALTIIEGSIDGCAGNNYILLSASEDGWPTKFILCTGFLNEITILNCATLEVVRIWAGHNDWVTCTPFYDS</sequence>
<protein>
    <submittedName>
        <fullName evidence="1">3948_t:CDS:1</fullName>
    </submittedName>
</protein>